<dbReference type="Gene3D" id="3.50.50.60">
    <property type="entry name" value="FAD/NAD(P)-binding domain"/>
    <property type="match status" value="2"/>
</dbReference>
<evidence type="ECO:0000256" key="12">
    <source>
        <dbReference type="SAM" id="MobiDB-lite"/>
    </source>
</evidence>
<evidence type="ECO:0000256" key="7">
    <source>
        <dbReference type="ARBA" id="ARBA00022946"/>
    </source>
</evidence>
<sequence length="690" mass="77251">MIRHGTSYRLIRRCFIPSDLWIVRNTQRPFLLQRFYACDEGAGKGKSGKGSTARVEECIPHVGTPKKIPAANMRKCPPPPKIKIPSTAPVKTPKVYCPCPRPGDICDQQPQYPECRLGGHRNPVVQNCRKPNMMEDCCRICPCPEDPAESKKKFRRHLWLALLMLALFAFTMYKLMKKEEEEVVQEVALVPRKQRRKRLPCKEPKNSYDIPNSVPYLLIGGGAAAFSAFRSIKTLDPKAQVLVITNESEFPYMRPPLSKEMWFHDDPELLEKLKYKQWNGKVSSVFFEPESFYKETKDLLSSSKGGVAVARGWKVVKVDPYNRKAILEDGYSITYGKCLIATGSIPKTLPVFDRAGPGVANMIQTFRDVFDFQDLHDMAEEYDTIAIIGGGFLGSELACALARYGRKRKTRIIQIFKESGNMGKILPEYLSLWTKKKVEAEGVEVISNSRVTDAFAQDGKLNLVLSTGQRILVDHCVVAVGARPNTDMAETSGLETHKKLGGYLVNAELEARSHLYIAGDAACFYDMKLGRRRIEHHDHAVVSGKLAGENMVGAAKPYHHQSMFWSDLGPEVGYEAIGIVDSKLPTVGVFAKKTEKDSPEAVVKATGDNIRSQTEAKAAPIPPAKGSPKPPQPGEDFGKGVIFYLRDDIVVGIVTWNVFSRMQIARQVLKEEKKYEDLNEVAKLFNIHDE</sequence>
<comment type="cofactor">
    <cofactor evidence="1">
        <name>FAD</name>
        <dbReference type="ChEBI" id="CHEBI:57692"/>
    </cofactor>
</comment>
<dbReference type="SUPFAM" id="SSF55424">
    <property type="entry name" value="FAD/NAD-linked reductases, dimerisation (C-terminal) domain"/>
    <property type="match status" value="1"/>
</dbReference>
<evidence type="ECO:0000256" key="9">
    <source>
        <dbReference type="ARBA" id="ARBA00023027"/>
    </source>
</evidence>
<keyword evidence="10" id="KW-0496">Mitochondrion</keyword>
<dbReference type="Pfam" id="PF07992">
    <property type="entry name" value="Pyr_redox_2"/>
    <property type="match status" value="1"/>
</dbReference>
<dbReference type="Gene3D" id="3.30.390.30">
    <property type="match status" value="1"/>
</dbReference>
<feature type="region of interest" description="Disordered" evidence="12">
    <location>
        <begin position="601"/>
        <end position="634"/>
    </location>
</feature>
<comment type="catalytic activity">
    <reaction evidence="11">
        <text>A + NADH + H(+) = AH2 + NAD(+)</text>
        <dbReference type="Rhea" id="RHEA:11356"/>
        <dbReference type="ChEBI" id="CHEBI:13193"/>
        <dbReference type="ChEBI" id="CHEBI:15378"/>
        <dbReference type="ChEBI" id="CHEBI:17499"/>
        <dbReference type="ChEBI" id="CHEBI:57540"/>
        <dbReference type="ChEBI" id="CHEBI:57945"/>
    </reaction>
</comment>
<evidence type="ECO:0000256" key="6">
    <source>
        <dbReference type="ARBA" id="ARBA00022827"/>
    </source>
</evidence>
<dbReference type="EMBL" id="JARGDH010000003">
    <property type="protein sequence ID" value="KAL0272733.1"/>
    <property type="molecule type" value="Genomic_DNA"/>
</dbReference>
<dbReference type="GO" id="GO:0005739">
    <property type="term" value="C:mitochondrion"/>
    <property type="evidence" value="ECO:0007669"/>
    <property type="project" value="UniProtKB-SubCell"/>
</dbReference>
<evidence type="ECO:0000313" key="16">
    <source>
        <dbReference type="EMBL" id="KAL0272733.1"/>
    </source>
</evidence>
<protein>
    <recommendedName>
        <fullName evidence="17">Apoptosis-inducing factor 1, mitochondrial</fullName>
    </recommendedName>
</protein>
<keyword evidence="13" id="KW-0812">Transmembrane</keyword>
<feature type="domain" description="FAD/NAD(P)-binding" evidence="14">
    <location>
        <begin position="217"/>
        <end position="544"/>
    </location>
</feature>
<keyword evidence="8" id="KW-0560">Oxidoreductase</keyword>
<evidence type="ECO:0000256" key="13">
    <source>
        <dbReference type="SAM" id="Phobius"/>
    </source>
</evidence>
<evidence type="ECO:0000259" key="14">
    <source>
        <dbReference type="Pfam" id="PF07992"/>
    </source>
</evidence>
<evidence type="ECO:0000256" key="5">
    <source>
        <dbReference type="ARBA" id="ARBA00022703"/>
    </source>
</evidence>
<comment type="subcellular location">
    <subcellularLocation>
        <location evidence="2">Mitochondrion</location>
    </subcellularLocation>
</comment>
<dbReference type="Pfam" id="PF14721">
    <property type="entry name" value="AIF_C"/>
    <property type="match status" value="1"/>
</dbReference>
<feature type="domain" description="Mitochondrial apoptosis-inducing factor C-terminal" evidence="15">
    <location>
        <begin position="547"/>
        <end position="671"/>
    </location>
</feature>
<accession>A0AAW2HTR6</accession>
<keyword evidence="13" id="KW-1133">Transmembrane helix</keyword>
<dbReference type="PANTHER" id="PTHR43557">
    <property type="entry name" value="APOPTOSIS-INDUCING FACTOR 1"/>
    <property type="match status" value="1"/>
</dbReference>
<comment type="caution">
    <text evidence="16">The sequence shown here is derived from an EMBL/GenBank/DDBJ whole genome shotgun (WGS) entry which is preliminary data.</text>
</comment>
<dbReference type="InterPro" id="IPR023753">
    <property type="entry name" value="FAD/NAD-binding_dom"/>
</dbReference>
<keyword evidence="9" id="KW-0520">NAD</keyword>
<keyword evidence="7" id="KW-0809">Transit peptide</keyword>
<dbReference type="GO" id="GO:0046983">
    <property type="term" value="F:protein dimerization activity"/>
    <property type="evidence" value="ECO:0007669"/>
    <property type="project" value="InterPro"/>
</dbReference>
<dbReference type="GO" id="GO:0071949">
    <property type="term" value="F:FAD binding"/>
    <property type="evidence" value="ECO:0007669"/>
    <property type="project" value="TreeGrafter"/>
</dbReference>
<evidence type="ECO:0000256" key="11">
    <source>
        <dbReference type="ARBA" id="ARBA00047786"/>
    </source>
</evidence>
<keyword evidence="6" id="KW-0274">FAD</keyword>
<evidence type="ECO:0008006" key="17">
    <source>
        <dbReference type="Google" id="ProtNLM"/>
    </source>
</evidence>
<gene>
    <name evidence="16" type="ORF">PYX00_005594</name>
</gene>
<dbReference type="GO" id="GO:0033108">
    <property type="term" value="P:mitochondrial respiratory chain complex assembly"/>
    <property type="evidence" value="ECO:0007669"/>
    <property type="project" value="TreeGrafter"/>
</dbReference>
<reference evidence="16" key="1">
    <citation type="journal article" date="2024" name="Gigascience">
        <title>Chromosome-level genome of the poultry shaft louse Menopon gallinae provides insight into the host-switching and adaptive evolution of parasitic lice.</title>
        <authorList>
            <person name="Xu Y."/>
            <person name="Ma L."/>
            <person name="Liu S."/>
            <person name="Liang Y."/>
            <person name="Liu Q."/>
            <person name="He Z."/>
            <person name="Tian L."/>
            <person name="Duan Y."/>
            <person name="Cai W."/>
            <person name="Li H."/>
            <person name="Song F."/>
        </authorList>
    </citation>
    <scope>NUCLEOTIDE SEQUENCE</scope>
    <source>
        <strain evidence="16">Cailab_2023a</strain>
    </source>
</reference>
<dbReference type="PANTHER" id="PTHR43557:SF4">
    <property type="entry name" value="APOPTOSIS-INDUCING FACTOR 1, MITOCHONDRIAL"/>
    <property type="match status" value="1"/>
</dbReference>
<evidence type="ECO:0000259" key="15">
    <source>
        <dbReference type="Pfam" id="PF14721"/>
    </source>
</evidence>
<dbReference type="AlphaFoldDB" id="A0AAW2HTR6"/>
<comment type="similarity">
    <text evidence="3">Belongs to the FAD-dependent oxidoreductase family.</text>
</comment>
<dbReference type="SMART" id="SM01353">
    <property type="entry name" value="AIF_C"/>
    <property type="match status" value="1"/>
</dbReference>
<name>A0AAW2HTR6_9NEOP</name>
<dbReference type="InterPro" id="IPR016156">
    <property type="entry name" value="FAD/NAD-linked_Rdtase_dimer_sf"/>
</dbReference>
<evidence type="ECO:0000256" key="1">
    <source>
        <dbReference type="ARBA" id="ARBA00001974"/>
    </source>
</evidence>
<organism evidence="16">
    <name type="scientific">Menopon gallinae</name>
    <name type="common">poultry shaft louse</name>
    <dbReference type="NCBI Taxonomy" id="328185"/>
    <lineage>
        <taxon>Eukaryota</taxon>
        <taxon>Metazoa</taxon>
        <taxon>Ecdysozoa</taxon>
        <taxon>Arthropoda</taxon>
        <taxon>Hexapoda</taxon>
        <taxon>Insecta</taxon>
        <taxon>Pterygota</taxon>
        <taxon>Neoptera</taxon>
        <taxon>Paraneoptera</taxon>
        <taxon>Psocodea</taxon>
        <taxon>Troctomorpha</taxon>
        <taxon>Phthiraptera</taxon>
        <taxon>Amblycera</taxon>
        <taxon>Menoponidae</taxon>
        <taxon>Menopon</taxon>
    </lineage>
</organism>
<dbReference type="PRINTS" id="PR00411">
    <property type="entry name" value="PNDRDTASEI"/>
</dbReference>
<keyword evidence="13" id="KW-0472">Membrane</keyword>
<feature type="transmembrane region" description="Helical" evidence="13">
    <location>
        <begin position="158"/>
        <end position="176"/>
    </location>
</feature>
<evidence type="ECO:0000256" key="8">
    <source>
        <dbReference type="ARBA" id="ARBA00023002"/>
    </source>
</evidence>
<dbReference type="GO" id="GO:0016174">
    <property type="term" value="F:NAD(P)H oxidase H2O2-forming activity"/>
    <property type="evidence" value="ECO:0007669"/>
    <property type="project" value="TreeGrafter"/>
</dbReference>
<evidence type="ECO:0000256" key="2">
    <source>
        <dbReference type="ARBA" id="ARBA00004173"/>
    </source>
</evidence>
<proteinExistence type="inferred from homology"/>
<dbReference type="InterPro" id="IPR036188">
    <property type="entry name" value="FAD/NAD-bd_sf"/>
</dbReference>
<evidence type="ECO:0000256" key="4">
    <source>
        <dbReference type="ARBA" id="ARBA00022630"/>
    </source>
</evidence>
<dbReference type="InterPro" id="IPR050446">
    <property type="entry name" value="FAD-oxidoreductase/Apoptosis"/>
</dbReference>
<dbReference type="GO" id="GO:0006915">
    <property type="term" value="P:apoptotic process"/>
    <property type="evidence" value="ECO:0007669"/>
    <property type="project" value="UniProtKB-KW"/>
</dbReference>
<dbReference type="InterPro" id="IPR029324">
    <property type="entry name" value="AIF_C"/>
</dbReference>
<evidence type="ECO:0000256" key="10">
    <source>
        <dbReference type="ARBA" id="ARBA00023128"/>
    </source>
</evidence>
<feature type="compositionally biased region" description="Pro residues" evidence="12">
    <location>
        <begin position="620"/>
        <end position="633"/>
    </location>
</feature>
<dbReference type="SUPFAM" id="SSF51905">
    <property type="entry name" value="FAD/NAD(P)-binding domain"/>
    <property type="match status" value="1"/>
</dbReference>
<evidence type="ECO:0000256" key="3">
    <source>
        <dbReference type="ARBA" id="ARBA00006442"/>
    </source>
</evidence>
<dbReference type="PRINTS" id="PR00368">
    <property type="entry name" value="FADPNR"/>
</dbReference>
<keyword evidence="5" id="KW-0053">Apoptosis</keyword>
<keyword evidence="4" id="KW-0285">Flavoprotein</keyword>